<feature type="region of interest" description="Disordered" evidence="1">
    <location>
        <begin position="55"/>
        <end position="74"/>
    </location>
</feature>
<feature type="region of interest" description="Disordered" evidence="1">
    <location>
        <begin position="181"/>
        <end position="220"/>
    </location>
</feature>
<evidence type="ECO:0000256" key="2">
    <source>
        <dbReference type="SAM" id="Phobius"/>
    </source>
</evidence>
<evidence type="ECO:0000313" key="4">
    <source>
        <dbReference type="Proteomes" id="UP000619260"/>
    </source>
</evidence>
<accession>A0A8J4DRP0</accession>
<dbReference type="EMBL" id="BOPF01000014">
    <property type="protein sequence ID" value="GIJ47276.1"/>
    <property type="molecule type" value="Genomic_DNA"/>
</dbReference>
<comment type="caution">
    <text evidence="3">The sequence shown here is derived from an EMBL/GenBank/DDBJ whole genome shotgun (WGS) entry which is preliminary data.</text>
</comment>
<sequence>MYDDDILDSGTHRRPSPLAFALAAVAAAGLTGGAVGGLAWMVDYAPASTTSFDTTTGFDPGSAQVDSGGGPSASSVPAPIVGIPQSAAPDPALLGTPAAPEGGRIRPEDAVVDERDGRPAGVPPVAVPAVPVPEVPVPVPADAVPTVPDVPDFVPTEPVPNEIPPAPAAPATVPWTGNDWQDPTMGFEPAPIETTRPQQRERPRHFEDRDPEPRGNPLFHHWFFQ</sequence>
<keyword evidence="4" id="KW-1185">Reference proteome</keyword>
<keyword evidence="2" id="KW-0472">Membrane</keyword>
<feature type="transmembrane region" description="Helical" evidence="2">
    <location>
        <begin position="20"/>
        <end position="42"/>
    </location>
</feature>
<protein>
    <submittedName>
        <fullName evidence="3">Uncharacterized protein</fullName>
    </submittedName>
</protein>
<keyword evidence="2" id="KW-0812">Transmembrane</keyword>
<keyword evidence="2" id="KW-1133">Transmembrane helix</keyword>
<gene>
    <name evidence="3" type="ORF">Val02_41620</name>
</gene>
<evidence type="ECO:0000313" key="3">
    <source>
        <dbReference type="EMBL" id="GIJ47276.1"/>
    </source>
</evidence>
<dbReference type="AlphaFoldDB" id="A0A8J4DRP0"/>
<dbReference type="Proteomes" id="UP000619260">
    <property type="component" value="Unassembled WGS sequence"/>
</dbReference>
<evidence type="ECO:0000256" key="1">
    <source>
        <dbReference type="SAM" id="MobiDB-lite"/>
    </source>
</evidence>
<name>A0A8J4DRP0_9ACTN</name>
<reference evidence="3" key="1">
    <citation type="submission" date="2021-01" db="EMBL/GenBank/DDBJ databases">
        <title>Whole genome shotgun sequence of Virgisporangium aliadipatigenens NBRC 105644.</title>
        <authorList>
            <person name="Komaki H."/>
            <person name="Tamura T."/>
        </authorList>
    </citation>
    <scope>NUCLEOTIDE SEQUENCE</scope>
    <source>
        <strain evidence="3">NBRC 105644</strain>
    </source>
</reference>
<proteinExistence type="predicted"/>
<dbReference type="RefSeq" id="WP_203900782.1">
    <property type="nucleotide sequence ID" value="NZ_BOPF01000014.1"/>
</dbReference>
<organism evidence="3 4">
    <name type="scientific">Virgisporangium aliadipatigenens</name>
    <dbReference type="NCBI Taxonomy" id="741659"/>
    <lineage>
        <taxon>Bacteria</taxon>
        <taxon>Bacillati</taxon>
        <taxon>Actinomycetota</taxon>
        <taxon>Actinomycetes</taxon>
        <taxon>Micromonosporales</taxon>
        <taxon>Micromonosporaceae</taxon>
        <taxon>Virgisporangium</taxon>
    </lineage>
</organism>
<feature type="compositionally biased region" description="Basic and acidic residues" evidence="1">
    <location>
        <begin position="198"/>
        <end position="213"/>
    </location>
</feature>